<accession>A0A559ID18</accession>
<evidence type="ECO:0000313" key="1">
    <source>
        <dbReference type="EMBL" id="TVX85568.1"/>
    </source>
</evidence>
<dbReference type="AlphaFoldDB" id="A0A559ID18"/>
<dbReference type="RefSeq" id="WP_144995064.1">
    <property type="nucleotide sequence ID" value="NZ_VNJK01000007.1"/>
</dbReference>
<protein>
    <submittedName>
        <fullName evidence="1">Uncharacterized protein</fullName>
    </submittedName>
</protein>
<organism evidence="1 2">
    <name type="scientific">Paenibacillus agilis</name>
    <dbReference type="NCBI Taxonomy" id="3020863"/>
    <lineage>
        <taxon>Bacteria</taxon>
        <taxon>Bacillati</taxon>
        <taxon>Bacillota</taxon>
        <taxon>Bacilli</taxon>
        <taxon>Bacillales</taxon>
        <taxon>Paenibacillaceae</taxon>
        <taxon>Paenibacillus</taxon>
    </lineage>
</organism>
<evidence type="ECO:0000313" key="2">
    <source>
        <dbReference type="Proteomes" id="UP000318102"/>
    </source>
</evidence>
<dbReference type="EMBL" id="VNJK01000007">
    <property type="protein sequence ID" value="TVX85568.1"/>
    <property type="molecule type" value="Genomic_DNA"/>
</dbReference>
<dbReference type="OrthoDB" id="9919668at2"/>
<comment type="caution">
    <text evidence="1">The sequence shown here is derived from an EMBL/GenBank/DDBJ whole genome shotgun (WGS) entry which is preliminary data.</text>
</comment>
<dbReference type="Proteomes" id="UP000318102">
    <property type="component" value="Unassembled WGS sequence"/>
</dbReference>
<name>A0A559ID18_9BACL</name>
<proteinExistence type="predicted"/>
<reference evidence="1 2" key="1">
    <citation type="submission" date="2019-07" db="EMBL/GenBank/DDBJ databases">
        <authorList>
            <person name="Kim J."/>
        </authorList>
    </citation>
    <scope>NUCLEOTIDE SEQUENCE [LARGE SCALE GENOMIC DNA]</scope>
    <source>
        <strain evidence="1 2">N4</strain>
    </source>
</reference>
<keyword evidence="2" id="KW-1185">Reference proteome</keyword>
<gene>
    <name evidence="1" type="ORF">FPZ44_24750</name>
</gene>
<sequence length="139" mass="16032">MSFISVTEETTKISAANVKRELQTNRSTVVSQIDPFLLHDFSLAIEGNYRLQIMNNLDGKTETYRLRDALINIDTLVQNMLLPLKLEVELNGNIVTLDFNISRIDPDTSPGSHENPKYYIYCDNSNQIGFRFWFIKNNK</sequence>